<keyword evidence="5" id="KW-1185">Reference proteome</keyword>
<protein>
    <recommendedName>
        <fullName evidence="1">60S ribosomal export protein NMD3</fullName>
    </recommendedName>
</protein>
<keyword evidence="1" id="KW-0539">Nucleus</keyword>
<comment type="subcellular location">
    <subcellularLocation>
        <location evidence="1">Cytoplasm</location>
    </subcellularLocation>
    <subcellularLocation>
        <location evidence="1">Nucleus</location>
    </subcellularLocation>
</comment>
<dbReference type="GO" id="GO:0043023">
    <property type="term" value="F:ribosomal large subunit binding"/>
    <property type="evidence" value="ECO:0007669"/>
    <property type="project" value="InterPro"/>
</dbReference>
<feature type="domain" description="60S ribosomal export protein NMD3 SH3" evidence="3">
    <location>
        <begin position="250"/>
        <end position="289"/>
    </location>
</feature>
<evidence type="ECO:0000259" key="2">
    <source>
        <dbReference type="Pfam" id="PF04981"/>
    </source>
</evidence>
<dbReference type="GO" id="GO:0005634">
    <property type="term" value="C:nucleus"/>
    <property type="evidence" value="ECO:0007669"/>
    <property type="project" value="UniProtKB-SubCell"/>
</dbReference>
<feature type="domain" description="Nmd3 N-terminal" evidence="2">
    <location>
        <begin position="18"/>
        <end position="247"/>
    </location>
</feature>
<comment type="caution">
    <text evidence="4">The sequence shown here is derived from an EMBL/GenBank/DDBJ whole genome shotgun (WGS) entry which is preliminary data.</text>
</comment>
<dbReference type="GO" id="GO:0000055">
    <property type="term" value="P:ribosomal large subunit export from nucleus"/>
    <property type="evidence" value="ECO:0007669"/>
    <property type="project" value="TreeGrafter"/>
</dbReference>
<gene>
    <name evidence="4" type="primary">NMD3_1</name>
    <name evidence="4" type="ORF">F1559_001918</name>
</gene>
<sequence>MEMESRLDQRQETVTILCCLCGAPITSNPSNMCVHCLRAQVDLSQGIPKQCALVYCKFCGRYLLPPKTWLVADLESKELMAICLKRLKRLSKLHLVDASFVWTEPHARRIRLRLTVQQEVFNRTVLQQSFVVEFVVELQQCFDCQREAAKIEAWEAVVQLRQRVDHKRTLFYLEQLILKHNAHEDVLGIRQQRDGLDFYFIHRSHALKFLSFLNSVACVRQRNSNHLVSHDPNNNLYRYKYTFSAEIAPLCREDLVFLPPRVAAQLGGLSCLVLVQRITNWILLLDPRTGLEQSVDAGTYWRLGLSRFA</sequence>
<accession>A0A7J7IPX7</accession>
<dbReference type="GO" id="GO:0005737">
    <property type="term" value="C:cytoplasm"/>
    <property type="evidence" value="ECO:0007669"/>
    <property type="project" value="UniProtKB-SubCell"/>
</dbReference>
<comment type="function">
    <text evidence="1">Acts as an adapter for the XPO1/CRM1-mediated export of the 60S ribosomal subunit.</text>
</comment>
<organism evidence="4 5">
    <name type="scientific">Cyanidiococcus yangmingshanensis</name>
    <dbReference type="NCBI Taxonomy" id="2690220"/>
    <lineage>
        <taxon>Eukaryota</taxon>
        <taxon>Rhodophyta</taxon>
        <taxon>Bangiophyceae</taxon>
        <taxon>Cyanidiales</taxon>
        <taxon>Cyanidiaceae</taxon>
        <taxon>Cyanidiococcus</taxon>
    </lineage>
</organism>
<name>A0A7J7IPX7_9RHOD</name>
<evidence type="ECO:0000259" key="3">
    <source>
        <dbReference type="Pfam" id="PF21193"/>
    </source>
</evidence>
<evidence type="ECO:0000313" key="5">
    <source>
        <dbReference type="Proteomes" id="UP000530660"/>
    </source>
</evidence>
<keyword evidence="1" id="KW-0963">Cytoplasm</keyword>
<dbReference type="InterPro" id="IPR048899">
    <property type="entry name" value="NMD_SH3"/>
</dbReference>
<keyword evidence="1" id="KW-0653">Protein transport</keyword>
<dbReference type="EMBL" id="VWRR01000001">
    <property type="protein sequence ID" value="KAF6005175.1"/>
    <property type="molecule type" value="Genomic_DNA"/>
</dbReference>
<dbReference type="Pfam" id="PF21193">
    <property type="entry name" value="NMD_SH3"/>
    <property type="match status" value="1"/>
</dbReference>
<comment type="similarity">
    <text evidence="1">Belongs to the NMD3 family.</text>
</comment>
<dbReference type="PANTHER" id="PTHR12746">
    <property type="entry name" value="NONSENSE-MEDIATED MRNA DECAY PROTEIN 3"/>
    <property type="match status" value="1"/>
</dbReference>
<evidence type="ECO:0000256" key="1">
    <source>
        <dbReference type="RuleBase" id="RU364108"/>
    </source>
</evidence>
<dbReference type="OrthoDB" id="203821at2759"/>
<dbReference type="GO" id="GO:0015031">
    <property type="term" value="P:protein transport"/>
    <property type="evidence" value="ECO:0007669"/>
    <property type="project" value="UniProtKB-KW"/>
</dbReference>
<dbReference type="Proteomes" id="UP000530660">
    <property type="component" value="Unassembled WGS sequence"/>
</dbReference>
<dbReference type="PANTHER" id="PTHR12746:SF2">
    <property type="entry name" value="60S RIBOSOMAL EXPORT PROTEIN NMD3"/>
    <property type="match status" value="1"/>
</dbReference>
<dbReference type="Pfam" id="PF04981">
    <property type="entry name" value="NMD3"/>
    <property type="match status" value="1"/>
</dbReference>
<dbReference type="InterPro" id="IPR039768">
    <property type="entry name" value="Nmd3"/>
</dbReference>
<keyword evidence="1" id="KW-0813">Transport</keyword>
<proteinExistence type="inferred from homology"/>
<evidence type="ECO:0000313" key="4">
    <source>
        <dbReference type="EMBL" id="KAF6005175.1"/>
    </source>
</evidence>
<reference evidence="4 5" key="1">
    <citation type="journal article" date="2020" name="J. Phycol.">
        <title>Comparative genome analysis reveals Cyanidiococcus gen. nov., a new extremophilic red algal genus sister to Cyanidioschyzon (Cyanidioschyzonaceae, Rhodophyta).</title>
        <authorList>
            <person name="Liu S.-L."/>
            <person name="Chiang Y.-R."/>
            <person name="Yoon H.S."/>
            <person name="Fu H.-Y."/>
        </authorList>
    </citation>
    <scope>NUCLEOTIDE SEQUENCE [LARGE SCALE GENOMIC DNA]</scope>
    <source>
        <strain evidence="4 5">THAL066</strain>
    </source>
</reference>
<dbReference type="InterPro" id="IPR007064">
    <property type="entry name" value="Nmd3_N"/>
</dbReference>
<dbReference type="AlphaFoldDB" id="A0A7J7IPX7"/>